<dbReference type="STRING" id="89524.SAMN05444370_11573"/>
<dbReference type="Proteomes" id="UP000198703">
    <property type="component" value="Unassembled WGS sequence"/>
</dbReference>
<proteinExistence type="predicted"/>
<accession>A0A1H4EUC5</accession>
<protein>
    <submittedName>
        <fullName evidence="1">Uncharacterized protein</fullName>
    </submittedName>
</protein>
<evidence type="ECO:0000313" key="1">
    <source>
        <dbReference type="EMBL" id="SEA87842.1"/>
    </source>
</evidence>
<evidence type="ECO:0000313" key="2">
    <source>
        <dbReference type="Proteomes" id="UP000198703"/>
    </source>
</evidence>
<sequence length="88" mass="9748">MTAMPTNTAFTQPDAGDLAALIPAAFEHPDYCDANRYEDWERDVATPALQTLGFTVGRWRDGERDSFGPLTRLVPLSRDGHTGLYVYG</sequence>
<organism evidence="1 2">
    <name type="scientific">Rubrimonas cliftonensis</name>
    <dbReference type="NCBI Taxonomy" id="89524"/>
    <lineage>
        <taxon>Bacteria</taxon>
        <taxon>Pseudomonadati</taxon>
        <taxon>Pseudomonadota</taxon>
        <taxon>Alphaproteobacteria</taxon>
        <taxon>Rhodobacterales</taxon>
        <taxon>Paracoccaceae</taxon>
        <taxon>Rubrimonas</taxon>
    </lineage>
</organism>
<gene>
    <name evidence="1" type="ORF">SAMN05444370_11573</name>
</gene>
<dbReference type="AlphaFoldDB" id="A0A1H4EUC5"/>
<keyword evidence="2" id="KW-1185">Reference proteome</keyword>
<dbReference type="EMBL" id="FNQM01000015">
    <property type="protein sequence ID" value="SEA87842.1"/>
    <property type="molecule type" value="Genomic_DNA"/>
</dbReference>
<name>A0A1H4EUC5_9RHOB</name>
<reference evidence="1 2" key="1">
    <citation type="submission" date="2016-10" db="EMBL/GenBank/DDBJ databases">
        <authorList>
            <person name="de Groot N.N."/>
        </authorList>
    </citation>
    <scope>NUCLEOTIDE SEQUENCE [LARGE SCALE GENOMIC DNA]</scope>
    <source>
        <strain evidence="1 2">DSM 15345</strain>
    </source>
</reference>
<dbReference type="RefSeq" id="WP_093255464.1">
    <property type="nucleotide sequence ID" value="NZ_FNQM01000015.1"/>
</dbReference>